<keyword evidence="1" id="KW-0812">Transmembrane</keyword>
<keyword evidence="1" id="KW-0472">Membrane</keyword>
<dbReference type="KEGG" id="paro:CUV01_06005"/>
<dbReference type="RefSeq" id="WP_101459678.1">
    <property type="nucleotide sequence ID" value="NZ_CP025408.1"/>
</dbReference>
<accession>A0A2K9EMY9</accession>
<organism evidence="3 4">
    <name type="scientific">Paracoccus tegillarcae</name>
    <dbReference type="NCBI Taxonomy" id="1529068"/>
    <lineage>
        <taxon>Bacteria</taxon>
        <taxon>Pseudomonadati</taxon>
        <taxon>Pseudomonadota</taxon>
        <taxon>Alphaproteobacteria</taxon>
        <taxon>Rhodobacterales</taxon>
        <taxon>Paracoccaceae</taxon>
        <taxon>Paracoccus</taxon>
    </lineage>
</organism>
<dbReference type="InterPro" id="IPR018764">
    <property type="entry name" value="RskA_C"/>
</dbReference>
<name>A0A2K9EMY9_9RHOB</name>
<evidence type="ECO:0000256" key="1">
    <source>
        <dbReference type="SAM" id="Phobius"/>
    </source>
</evidence>
<evidence type="ECO:0000313" key="3">
    <source>
        <dbReference type="EMBL" id="AUH33005.1"/>
    </source>
</evidence>
<dbReference type="GO" id="GO:0006417">
    <property type="term" value="P:regulation of translation"/>
    <property type="evidence" value="ECO:0007669"/>
    <property type="project" value="TreeGrafter"/>
</dbReference>
<evidence type="ECO:0000259" key="2">
    <source>
        <dbReference type="Pfam" id="PF10099"/>
    </source>
</evidence>
<dbReference type="GO" id="GO:0005886">
    <property type="term" value="C:plasma membrane"/>
    <property type="evidence" value="ECO:0007669"/>
    <property type="project" value="InterPro"/>
</dbReference>
<protein>
    <recommendedName>
        <fullName evidence="2">Anti-sigma K factor RskA C-terminal domain-containing protein</fullName>
    </recommendedName>
</protein>
<dbReference type="AlphaFoldDB" id="A0A2K9EMY9"/>
<dbReference type="PANTHER" id="PTHR37461">
    <property type="entry name" value="ANTI-SIGMA-K FACTOR RSKA"/>
    <property type="match status" value="1"/>
</dbReference>
<proteinExistence type="predicted"/>
<keyword evidence="1" id="KW-1133">Transmembrane helix</keyword>
<sequence>MTDDAPDLDPDDVATAGEYVIGTLPLAEREVFRQRLLHEPQLLDEVSRWQTHFDPMADEVRPVGPPDRVWAAVEARLFAPAPDAQTGRRNAFWRWLAIGATCAAAALLVLLAQWPLGQTDSRQLWVSDMVSADSSVRLTALYDDVDGEMRVAVAGQPPAEGRDFELWLIQGDRAPVSLGVMPDAGHAAMIIPDEFRLLIANATLAITDEPQGGAPGGVATGAIVAQAQMRQI</sequence>
<evidence type="ECO:0000313" key="4">
    <source>
        <dbReference type="Proteomes" id="UP000233742"/>
    </source>
</evidence>
<dbReference type="Pfam" id="PF10099">
    <property type="entry name" value="RskA_C"/>
    <property type="match status" value="1"/>
</dbReference>
<dbReference type="Proteomes" id="UP000233742">
    <property type="component" value="Chromosome"/>
</dbReference>
<dbReference type="GO" id="GO:0016989">
    <property type="term" value="F:sigma factor antagonist activity"/>
    <property type="evidence" value="ECO:0007669"/>
    <property type="project" value="TreeGrafter"/>
</dbReference>
<dbReference type="EMBL" id="CP025408">
    <property type="protein sequence ID" value="AUH33005.1"/>
    <property type="molecule type" value="Genomic_DNA"/>
</dbReference>
<keyword evidence="4" id="KW-1185">Reference proteome</keyword>
<feature type="domain" description="Anti-sigma K factor RskA C-terminal" evidence="2">
    <location>
        <begin position="101"/>
        <end position="221"/>
    </location>
</feature>
<dbReference type="OrthoDB" id="9816387at2"/>
<gene>
    <name evidence="3" type="ORF">CUV01_06005</name>
</gene>
<dbReference type="InterPro" id="IPR051474">
    <property type="entry name" value="Anti-sigma-K/W_factor"/>
</dbReference>
<dbReference type="PANTHER" id="PTHR37461:SF1">
    <property type="entry name" value="ANTI-SIGMA-K FACTOR RSKA"/>
    <property type="match status" value="1"/>
</dbReference>
<feature type="transmembrane region" description="Helical" evidence="1">
    <location>
        <begin position="95"/>
        <end position="114"/>
    </location>
</feature>
<reference evidence="3 4" key="1">
    <citation type="submission" date="2017-12" db="EMBL/GenBank/DDBJ databases">
        <authorList>
            <person name="Hurst M.R.H."/>
        </authorList>
    </citation>
    <scope>NUCLEOTIDE SEQUENCE [LARGE SCALE GENOMIC DNA]</scope>
    <source>
        <strain evidence="3 4">BM15</strain>
    </source>
</reference>